<comment type="caution">
    <text evidence="10">The sequence shown here is derived from an EMBL/GenBank/DDBJ whole genome shotgun (WGS) entry which is preliminary data.</text>
</comment>
<evidence type="ECO:0000256" key="7">
    <source>
        <dbReference type="SAM" id="MobiDB-lite"/>
    </source>
</evidence>
<dbReference type="SUPFAM" id="SSF53448">
    <property type="entry name" value="Nucleotide-diphospho-sugar transferases"/>
    <property type="match status" value="1"/>
</dbReference>
<feature type="transmembrane region" description="Helical" evidence="8">
    <location>
        <begin position="212"/>
        <end position="233"/>
    </location>
</feature>
<dbReference type="Gene3D" id="3.90.550.10">
    <property type="entry name" value="Spore Coat Polysaccharide Biosynthesis Protein SpsA, Chain A"/>
    <property type="match status" value="1"/>
</dbReference>
<evidence type="ECO:0000256" key="8">
    <source>
        <dbReference type="SAM" id="Phobius"/>
    </source>
</evidence>
<evidence type="ECO:0000256" key="5">
    <source>
        <dbReference type="ARBA" id="ARBA00022989"/>
    </source>
</evidence>
<evidence type="ECO:0000313" key="10">
    <source>
        <dbReference type="EMBL" id="THD82475.1"/>
    </source>
</evidence>
<feature type="transmembrane region" description="Helical" evidence="8">
    <location>
        <begin position="501"/>
        <end position="525"/>
    </location>
</feature>
<dbReference type="EMBL" id="SSND01000004">
    <property type="protein sequence ID" value="THD82475.1"/>
    <property type="molecule type" value="Genomic_DNA"/>
</dbReference>
<reference evidence="10 11" key="1">
    <citation type="submission" date="2019-04" db="EMBL/GenBank/DDBJ databases">
        <title>Draft genome sequence of Gemmobacter aestuarii sp. nov.</title>
        <authorList>
            <person name="Hameed A."/>
            <person name="Lin S.-Y."/>
            <person name="Shahina M."/>
            <person name="Lai W.-A."/>
            <person name="Young C.-C."/>
        </authorList>
    </citation>
    <scope>NUCLEOTIDE SEQUENCE [LARGE SCALE GENOMIC DNA]</scope>
    <source>
        <strain evidence="10 11">CC-PW-75</strain>
    </source>
</reference>
<feature type="domain" description="Type II secretion system protein GspE N-terminal" evidence="9">
    <location>
        <begin position="80"/>
        <end position="159"/>
    </location>
</feature>
<evidence type="ECO:0000256" key="6">
    <source>
        <dbReference type="ARBA" id="ARBA00023136"/>
    </source>
</evidence>
<keyword evidence="2" id="KW-0328">Glycosyltransferase</keyword>
<dbReference type="InterPro" id="IPR007831">
    <property type="entry name" value="T2SS_GspE_N"/>
</dbReference>
<evidence type="ECO:0000256" key="2">
    <source>
        <dbReference type="ARBA" id="ARBA00022676"/>
    </source>
</evidence>
<evidence type="ECO:0000256" key="3">
    <source>
        <dbReference type="ARBA" id="ARBA00022679"/>
    </source>
</evidence>
<keyword evidence="4 8" id="KW-0812">Transmembrane</keyword>
<dbReference type="GO" id="GO:0016020">
    <property type="term" value="C:membrane"/>
    <property type="evidence" value="ECO:0007669"/>
    <property type="project" value="UniProtKB-SubCell"/>
</dbReference>
<feature type="region of interest" description="Disordered" evidence="7">
    <location>
        <begin position="1"/>
        <end position="22"/>
    </location>
</feature>
<comment type="subcellular location">
    <subcellularLocation>
        <location evidence="1">Membrane</location>
        <topology evidence="1">Multi-pass membrane protein</topology>
    </subcellularLocation>
</comment>
<evidence type="ECO:0000256" key="4">
    <source>
        <dbReference type="ARBA" id="ARBA00022692"/>
    </source>
</evidence>
<dbReference type="GO" id="GO:0016757">
    <property type="term" value="F:glycosyltransferase activity"/>
    <property type="evidence" value="ECO:0007669"/>
    <property type="project" value="UniProtKB-KW"/>
</dbReference>
<dbReference type="AlphaFoldDB" id="A0A4S3MKV5"/>
<name>A0A4S3MKV5_9RHOB</name>
<dbReference type="Proteomes" id="UP000309450">
    <property type="component" value="Unassembled WGS sequence"/>
</dbReference>
<dbReference type="PANTHER" id="PTHR43867">
    <property type="entry name" value="CELLULOSE SYNTHASE CATALYTIC SUBUNIT A [UDP-FORMING]"/>
    <property type="match status" value="1"/>
</dbReference>
<dbReference type="InterPro" id="IPR029044">
    <property type="entry name" value="Nucleotide-diphossugar_trans"/>
</dbReference>
<dbReference type="Pfam" id="PF05157">
    <property type="entry name" value="MshEN"/>
    <property type="match status" value="1"/>
</dbReference>
<dbReference type="CDD" id="cd06427">
    <property type="entry name" value="CESA_like_2"/>
    <property type="match status" value="1"/>
</dbReference>
<dbReference type="SUPFAM" id="SSF160246">
    <property type="entry name" value="EspE N-terminal domain-like"/>
    <property type="match status" value="1"/>
</dbReference>
<organism evidence="10 11">
    <name type="scientific">Aliigemmobacter aestuarii</name>
    <dbReference type="NCBI Taxonomy" id="1445661"/>
    <lineage>
        <taxon>Bacteria</taxon>
        <taxon>Pseudomonadati</taxon>
        <taxon>Pseudomonadota</taxon>
        <taxon>Alphaproteobacteria</taxon>
        <taxon>Rhodobacterales</taxon>
        <taxon>Paracoccaceae</taxon>
        <taxon>Aliigemmobacter</taxon>
    </lineage>
</organism>
<keyword evidence="6 8" id="KW-0472">Membrane</keyword>
<sequence length="625" mass="68821">MRDAAPSGLPSTHTPAPHGGDQALARTLLNDEGLPADRVLPLLETARSTGQPLADLVLAAQAVPEAALARAHARLTGWTVIDPTMDRPDARLIDRIGAARCLADGVLPWRSIGGVTFVAVAHPRRFDTLLPMLEAGLGPVRPLLATEGDIERALLALRGKALDRAARTSVAPAESCRDWGGLRLWSVLTGLAAALLASLILFPLALLWLATAWAIATLALATMLRAAAAFAALRRQPPDPPPPAIARLPVVSVMVALYHEADIAPRLVRRLGRIDYPSDLLDILLVVEEDDHVTRAALRRAQLPATMRVIVVPDGGLKTKPRALNHALAACRGSLVGIYDAEDAPAPDQITRVVERFHARPERVACLQGVLDFYNPHTNWLSRCFTIDYAMWFRIILPGMERLGLAIPLGGTTVFFRRHILEQLGAWDAHNVTEDADLGMRLARHGYRTEVIASTTMEEANCRTIPWIRQRSRWLKGYMMTYAVHMRRPRQLLHQLGWRKFLGFQIFFATTLSQFLLAPVLWSFWAVPLGLPHPVAGQLPPALQLATFTVFLSTEAVLLAVGVMALRLTPNRINPLWVPMLHLYFPLGALASYKAAWELVTRPFWWDKTHHGLFDPAEPAPPGQT</sequence>
<keyword evidence="5 8" id="KW-1133">Transmembrane helix</keyword>
<keyword evidence="11" id="KW-1185">Reference proteome</keyword>
<feature type="transmembrane region" description="Helical" evidence="8">
    <location>
        <begin position="184"/>
        <end position="206"/>
    </location>
</feature>
<dbReference type="PANTHER" id="PTHR43867:SF2">
    <property type="entry name" value="CELLULOSE SYNTHASE CATALYTIC SUBUNIT A [UDP-FORMING]"/>
    <property type="match status" value="1"/>
</dbReference>
<dbReference type="InterPro" id="IPR050321">
    <property type="entry name" value="Glycosyltr_2/OpgH_subfam"/>
</dbReference>
<protein>
    <submittedName>
        <fullName evidence="10">Glycosyltransferase</fullName>
    </submittedName>
</protein>
<dbReference type="Pfam" id="PF13641">
    <property type="entry name" value="Glyco_tranf_2_3"/>
    <property type="match status" value="1"/>
</dbReference>
<dbReference type="OrthoDB" id="7431422at2"/>
<evidence type="ECO:0000259" key="9">
    <source>
        <dbReference type="Pfam" id="PF05157"/>
    </source>
</evidence>
<proteinExistence type="predicted"/>
<dbReference type="InterPro" id="IPR037257">
    <property type="entry name" value="T2SS_E_N_sf"/>
</dbReference>
<evidence type="ECO:0000256" key="1">
    <source>
        <dbReference type="ARBA" id="ARBA00004141"/>
    </source>
</evidence>
<accession>A0A4S3MKV5</accession>
<feature type="transmembrane region" description="Helical" evidence="8">
    <location>
        <begin position="545"/>
        <end position="566"/>
    </location>
</feature>
<evidence type="ECO:0000313" key="11">
    <source>
        <dbReference type="Proteomes" id="UP000309450"/>
    </source>
</evidence>
<gene>
    <name evidence="10" type="ORF">E7811_14530</name>
</gene>
<keyword evidence="3 10" id="KW-0808">Transferase</keyword>